<name>H7EKS4_9SPIR</name>
<protein>
    <submittedName>
        <fullName evidence="2">Peptidase M24</fullName>
    </submittedName>
</protein>
<dbReference type="GO" id="GO:0004177">
    <property type="term" value="F:aminopeptidase activity"/>
    <property type="evidence" value="ECO:0007669"/>
    <property type="project" value="UniProtKB-ARBA"/>
</dbReference>
<keyword evidence="3" id="KW-1185">Reference proteome</keyword>
<dbReference type="PANTHER" id="PTHR46112:SF2">
    <property type="entry name" value="XAA-PRO AMINOPEPTIDASE P-RELATED"/>
    <property type="match status" value="1"/>
</dbReference>
<dbReference type="InterPro" id="IPR000994">
    <property type="entry name" value="Pept_M24"/>
</dbReference>
<comment type="caution">
    <text evidence="2">The sequence shown here is derived from an EMBL/GenBank/DDBJ whole genome shotgun (WGS) entry which is preliminary data.</text>
</comment>
<evidence type="ECO:0000313" key="3">
    <source>
        <dbReference type="Proteomes" id="UP000003571"/>
    </source>
</evidence>
<sequence>MRHFSKEELAGIYRQRKLKLIDFMKENGISAVVFEDTEGRRNPAVRYFTGHPSDALYIITAVPDEGKDIPLKDFLIPWDDNLAKEKSLDVQIVPFNKYDRLSTTAVAKTLSSLKMKGAKKVEIPPETPYPLFLKFVDALSAGKWDVLCREKSAHDFVVDMRAVKDEYEIECTKEAARVGDHIISEIERGIRENWLHKEMDVALLIESELRKCGCERTGFDTLAAGPARSWAIHAFPGYTDAPWPADGLSILDFGVVYEGYTSDTTLTVAKNLNEKQAELVALVEKAAEESLPLYAPGGKINLAGKKADEVFARAKKTMPHTLGHGIGLEIHEFPRVSAKQTETVTFKPGMIVTLEPGLYDPKLGGVRLENDVLITETGNEVITHSKIIRL</sequence>
<dbReference type="OrthoDB" id="9806388at2"/>
<dbReference type="Proteomes" id="UP000003571">
    <property type="component" value="Unassembled WGS sequence"/>
</dbReference>
<proteinExistence type="predicted"/>
<dbReference type="RefSeq" id="WP_002704319.1">
    <property type="nucleotide sequence ID" value="NZ_AGRW01000046.1"/>
</dbReference>
<feature type="domain" description="Peptidase M24" evidence="1">
    <location>
        <begin position="170"/>
        <end position="376"/>
    </location>
</feature>
<dbReference type="EMBL" id="AGRW01000046">
    <property type="protein sequence ID" value="EIC01832.1"/>
    <property type="molecule type" value="Genomic_DNA"/>
</dbReference>
<reference evidence="2 3" key="1">
    <citation type="submission" date="2011-09" db="EMBL/GenBank/DDBJ databases">
        <title>The draft genome of Treponema saccharophilum DSM 2985.</title>
        <authorList>
            <consortium name="US DOE Joint Genome Institute (JGI-PGF)"/>
            <person name="Lucas S."/>
            <person name="Copeland A."/>
            <person name="Lapidus A."/>
            <person name="Glavina del Rio T."/>
            <person name="Dalin E."/>
            <person name="Tice H."/>
            <person name="Bruce D."/>
            <person name="Goodwin L."/>
            <person name="Pitluck S."/>
            <person name="Peters L."/>
            <person name="Kyrpides N."/>
            <person name="Mavromatis K."/>
            <person name="Ivanova N."/>
            <person name="Markowitz V."/>
            <person name="Cheng J.-F."/>
            <person name="Hugenholtz P."/>
            <person name="Woyke T."/>
            <person name="Wu D."/>
            <person name="Gronow S."/>
            <person name="Wellnitz S."/>
            <person name="Brambilla E."/>
            <person name="Klenk H.-P."/>
            <person name="Eisen J.A."/>
        </authorList>
    </citation>
    <scope>NUCLEOTIDE SEQUENCE [LARGE SCALE GENOMIC DNA]</scope>
    <source>
        <strain evidence="2 3">DSM 2985</strain>
    </source>
</reference>
<dbReference type="Pfam" id="PF00557">
    <property type="entry name" value="Peptidase_M24"/>
    <property type="match status" value="1"/>
</dbReference>
<dbReference type="SUPFAM" id="SSF55920">
    <property type="entry name" value="Creatinase/aminopeptidase"/>
    <property type="match status" value="1"/>
</dbReference>
<dbReference type="PANTHER" id="PTHR46112">
    <property type="entry name" value="AMINOPEPTIDASE"/>
    <property type="match status" value="1"/>
</dbReference>
<dbReference type="Gene3D" id="3.90.230.10">
    <property type="entry name" value="Creatinase/methionine aminopeptidase superfamily"/>
    <property type="match status" value="1"/>
</dbReference>
<dbReference type="eggNOG" id="COG0006">
    <property type="taxonomic scope" value="Bacteria"/>
</dbReference>
<dbReference type="GO" id="GO:0008235">
    <property type="term" value="F:metalloexopeptidase activity"/>
    <property type="evidence" value="ECO:0007669"/>
    <property type="project" value="UniProtKB-ARBA"/>
</dbReference>
<dbReference type="InterPro" id="IPR001714">
    <property type="entry name" value="Pept_M24_MAP"/>
</dbReference>
<evidence type="ECO:0000313" key="2">
    <source>
        <dbReference type="EMBL" id="EIC01832.1"/>
    </source>
</evidence>
<dbReference type="STRING" id="907348.TresaDRAFT_1974"/>
<dbReference type="PRINTS" id="PR00599">
    <property type="entry name" value="MAPEPTIDASE"/>
</dbReference>
<organism evidence="2 3">
    <name type="scientific">Treponema saccharophilum DSM 2985</name>
    <dbReference type="NCBI Taxonomy" id="907348"/>
    <lineage>
        <taxon>Bacteria</taxon>
        <taxon>Pseudomonadati</taxon>
        <taxon>Spirochaetota</taxon>
        <taxon>Spirochaetia</taxon>
        <taxon>Spirochaetales</taxon>
        <taxon>Treponemataceae</taxon>
        <taxon>Treponema</taxon>
    </lineage>
</organism>
<evidence type="ECO:0000259" key="1">
    <source>
        <dbReference type="Pfam" id="PF00557"/>
    </source>
</evidence>
<dbReference type="InterPro" id="IPR036005">
    <property type="entry name" value="Creatinase/aminopeptidase-like"/>
</dbReference>
<accession>H7EKS4</accession>
<dbReference type="AlphaFoldDB" id="H7EKS4"/>
<dbReference type="InterPro" id="IPR050659">
    <property type="entry name" value="Peptidase_M24B"/>
</dbReference>
<gene>
    <name evidence="2" type="ORF">TresaDRAFT_1974</name>
</gene>
<dbReference type="PATRIC" id="fig|907348.3.peg.1505"/>